<evidence type="ECO:0000313" key="18">
    <source>
        <dbReference type="Proteomes" id="UP000015527"/>
    </source>
</evidence>
<evidence type="ECO:0000256" key="2">
    <source>
        <dbReference type="ARBA" id="ARBA00022448"/>
    </source>
</evidence>
<keyword evidence="2 12" id="KW-0813">Transport</keyword>
<gene>
    <name evidence="17" type="ORF">L284_12440</name>
</gene>
<dbReference type="CDD" id="cd01347">
    <property type="entry name" value="ligand_gated_channel"/>
    <property type="match status" value="1"/>
</dbReference>
<evidence type="ECO:0000256" key="5">
    <source>
        <dbReference type="ARBA" id="ARBA00022692"/>
    </source>
</evidence>
<dbReference type="PANTHER" id="PTHR32552">
    <property type="entry name" value="FERRICHROME IRON RECEPTOR-RELATED"/>
    <property type="match status" value="1"/>
</dbReference>
<dbReference type="eggNOG" id="COG4771">
    <property type="taxonomic scope" value="Bacteria"/>
</dbReference>
<dbReference type="Proteomes" id="UP000015527">
    <property type="component" value="Unassembled WGS sequence"/>
</dbReference>
<reference evidence="17 18" key="1">
    <citation type="journal article" date="2013" name="Genome Announc.">
        <title>Genome Sequence of Novosphingobium lindaniclasticum LE124T, Isolated from a Hexachlorocyclohexane Dumpsite.</title>
        <authorList>
            <person name="Saxena A."/>
            <person name="Nayyar N."/>
            <person name="Sangwan N."/>
            <person name="Kumari R."/>
            <person name="Khurana J.P."/>
            <person name="Lal R."/>
        </authorList>
    </citation>
    <scope>NUCLEOTIDE SEQUENCE [LARGE SCALE GENOMIC DNA]</scope>
    <source>
        <strain evidence="17 18">LE124</strain>
    </source>
</reference>
<accession>T0HPT5</accession>
<feature type="domain" description="TonB-dependent receptor plug" evidence="16">
    <location>
        <begin position="48"/>
        <end position="155"/>
    </location>
</feature>
<evidence type="ECO:0008006" key="19">
    <source>
        <dbReference type="Google" id="ProtNLM"/>
    </source>
</evidence>
<evidence type="ECO:0000256" key="14">
    <source>
        <dbReference type="RuleBase" id="RU003357"/>
    </source>
</evidence>
<dbReference type="PROSITE" id="PS01156">
    <property type="entry name" value="TONB_DEPENDENT_REC_2"/>
    <property type="match status" value="1"/>
</dbReference>
<evidence type="ECO:0000256" key="1">
    <source>
        <dbReference type="ARBA" id="ARBA00004571"/>
    </source>
</evidence>
<dbReference type="InterPro" id="IPR036942">
    <property type="entry name" value="Beta-barrel_TonB_sf"/>
</dbReference>
<comment type="subcellular location">
    <subcellularLocation>
        <location evidence="1 12">Cell outer membrane</location>
        <topology evidence="1 12">Multi-pass membrane protein</topology>
    </subcellularLocation>
</comment>
<keyword evidence="4" id="KW-0410">Iron transport</keyword>
<dbReference type="Pfam" id="PF07715">
    <property type="entry name" value="Plug"/>
    <property type="match status" value="1"/>
</dbReference>
<evidence type="ECO:0000259" key="16">
    <source>
        <dbReference type="Pfam" id="PF07715"/>
    </source>
</evidence>
<evidence type="ECO:0000313" key="17">
    <source>
        <dbReference type="EMBL" id="EQB15067.1"/>
    </source>
</evidence>
<dbReference type="InterPro" id="IPR000531">
    <property type="entry name" value="Beta-barrel_TonB"/>
</dbReference>
<dbReference type="EMBL" id="ATHL01000077">
    <property type="protein sequence ID" value="EQB15067.1"/>
    <property type="molecule type" value="Genomic_DNA"/>
</dbReference>
<feature type="short sequence motif" description="TonB C-terminal box" evidence="13">
    <location>
        <begin position="732"/>
        <end position="749"/>
    </location>
</feature>
<evidence type="ECO:0000256" key="3">
    <source>
        <dbReference type="ARBA" id="ARBA00022452"/>
    </source>
</evidence>
<evidence type="ECO:0000256" key="6">
    <source>
        <dbReference type="ARBA" id="ARBA00022729"/>
    </source>
</evidence>
<feature type="domain" description="TonB-dependent receptor-like beta-barrel" evidence="15">
    <location>
        <begin position="272"/>
        <end position="712"/>
    </location>
</feature>
<dbReference type="InterPro" id="IPR039426">
    <property type="entry name" value="TonB-dep_rcpt-like"/>
</dbReference>
<keyword evidence="6" id="KW-0732">Signal</keyword>
<evidence type="ECO:0000256" key="11">
    <source>
        <dbReference type="ARBA" id="ARBA00023237"/>
    </source>
</evidence>
<dbReference type="Gene3D" id="2.40.170.20">
    <property type="entry name" value="TonB-dependent receptor, beta-barrel domain"/>
    <property type="match status" value="1"/>
</dbReference>
<keyword evidence="11 12" id="KW-0998">Cell outer membrane</keyword>
<dbReference type="SUPFAM" id="SSF56935">
    <property type="entry name" value="Porins"/>
    <property type="match status" value="1"/>
</dbReference>
<keyword evidence="5 12" id="KW-0812">Transmembrane</keyword>
<dbReference type="PANTHER" id="PTHR32552:SF81">
    <property type="entry name" value="TONB-DEPENDENT OUTER MEMBRANE RECEPTOR"/>
    <property type="match status" value="1"/>
</dbReference>
<dbReference type="eggNOG" id="COG1629">
    <property type="taxonomic scope" value="Bacteria"/>
</dbReference>
<keyword evidence="10 12" id="KW-0472">Membrane</keyword>
<keyword evidence="3 12" id="KW-1134">Transmembrane beta strand</keyword>
<evidence type="ECO:0000256" key="10">
    <source>
        <dbReference type="ARBA" id="ARBA00023136"/>
    </source>
</evidence>
<dbReference type="GO" id="GO:0006826">
    <property type="term" value="P:iron ion transport"/>
    <property type="evidence" value="ECO:0007669"/>
    <property type="project" value="UniProtKB-KW"/>
</dbReference>
<keyword evidence="18" id="KW-1185">Reference proteome</keyword>
<evidence type="ECO:0000256" key="8">
    <source>
        <dbReference type="ARBA" id="ARBA00023065"/>
    </source>
</evidence>
<name>T0HPT5_9SPHN</name>
<keyword evidence="9 14" id="KW-0798">TonB box</keyword>
<keyword evidence="8" id="KW-0406">Ion transport</keyword>
<dbReference type="PROSITE" id="PS52016">
    <property type="entry name" value="TONB_DEPENDENT_REC_3"/>
    <property type="match status" value="1"/>
</dbReference>
<dbReference type="PATRIC" id="fig|1096930.3.peg.2484"/>
<keyword evidence="7" id="KW-0408">Iron</keyword>
<dbReference type="GO" id="GO:0009279">
    <property type="term" value="C:cell outer membrane"/>
    <property type="evidence" value="ECO:0007669"/>
    <property type="project" value="UniProtKB-SubCell"/>
</dbReference>
<evidence type="ECO:0000256" key="12">
    <source>
        <dbReference type="PROSITE-ProRule" id="PRU01360"/>
    </source>
</evidence>
<evidence type="ECO:0000256" key="4">
    <source>
        <dbReference type="ARBA" id="ARBA00022496"/>
    </source>
</evidence>
<evidence type="ECO:0000256" key="9">
    <source>
        <dbReference type="ARBA" id="ARBA00023077"/>
    </source>
</evidence>
<dbReference type="InterPro" id="IPR012910">
    <property type="entry name" value="Plug_dom"/>
</dbReference>
<comment type="caution">
    <text evidence="17">The sequence shown here is derived from an EMBL/GenBank/DDBJ whole genome shotgun (WGS) entry which is preliminary data.</text>
</comment>
<protein>
    <recommendedName>
        <fullName evidence="19">TonB-denpendent receptor</fullName>
    </recommendedName>
</protein>
<evidence type="ECO:0000256" key="13">
    <source>
        <dbReference type="PROSITE-ProRule" id="PRU10144"/>
    </source>
</evidence>
<dbReference type="Pfam" id="PF00593">
    <property type="entry name" value="TonB_dep_Rec_b-barrel"/>
    <property type="match status" value="1"/>
</dbReference>
<dbReference type="InterPro" id="IPR010917">
    <property type="entry name" value="TonB_rcpt_CS"/>
</dbReference>
<proteinExistence type="inferred from homology"/>
<dbReference type="AlphaFoldDB" id="T0HPT5"/>
<evidence type="ECO:0000259" key="15">
    <source>
        <dbReference type="Pfam" id="PF00593"/>
    </source>
</evidence>
<comment type="similarity">
    <text evidence="12 14">Belongs to the TonB-dependent receptor family.</text>
</comment>
<evidence type="ECO:0000256" key="7">
    <source>
        <dbReference type="ARBA" id="ARBA00023004"/>
    </source>
</evidence>
<organism evidence="17 18">
    <name type="scientific">Novosphingobium lindaniclasticum LE124</name>
    <dbReference type="NCBI Taxonomy" id="1096930"/>
    <lineage>
        <taxon>Bacteria</taxon>
        <taxon>Pseudomonadati</taxon>
        <taxon>Pseudomonadota</taxon>
        <taxon>Alphaproteobacteria</taxon>
        <taxon>Sphingomonadales</taxon>
        <taxon>Sphingomonadaceae</taxon>
        <taxon>Novosphingobium</taxon>
    </lineage>
</organism>
<sequence>MAMVFAGLTTNVSAQTATTVAGGTKSEASPPTGGGDIVVTAQRRNQSIRDVPVTIAAFAAEDLRDRQITNAIDVAKITPGVTAASNTGGQAAAFSIRGVTLSDFNDGSEAPVAVYVDDGYIPTVQAQSFAMFDIDHVEVLKGPQGTLFGRNSTGGLVNFVIAKPTETMEGFVNATYGSYNQAKVEGAISGPIAENVQARASVIYNREDGWLKNDFPGAPDLGGFDTFATRLQLQSQLSDRLTARVSGLYFKQDMSMAPYNSIGTAPIRDSSNRVVGGYYTGGPNSFGYTPPPTSAYRTSTDFYCSRCTGMKIYDGALHLTYDLGETQIYSVTDYIHIAKRLKLDAEVSPINYLGVAQNGQTGSFTQELRATGKIDNLVWNAGAYYLNILVDTQGGYLARANSIYARNYPGYEASGIDLANVAQLRKQSASVFAQVEYEFVPTLTFVAGGRFIHERAKFDFVSSAFRNDDNDNLDTQNYLFTVQPSYSNRISNNFWTGKAGLNWKPSDDLLVYASVNRGVRGRGFNNKLPAGPALTPAQILYKPETLVSYEGGFKFSLDRLLTVDAAVYHYDYKNYQAFLFVTAGGYIQNADATTNGGEVAVTLRPVQNLELSVGGSYNHSTVHDLPIAPGITRDVTPTFAPRRQLTASASYKVPDVMGGELAFGGNVTSSSSFFTNARNFDSQKLNGYTLVDGRITWRGDSGFSLTAAINNLFDKRYAITEADLSTLCGCTEIAYGRPRTWSLTAGYRF</sequence>